<comment type="caution">
    <text evidence="2">The sequence shown here is derived from an EMBL/GenBank/DDBJ whole genome shotgun (WGS) entry which is preliminary data.</text>
</comment>
<evidence type="ECO:0000256" key="1">
    <source>
        <dbReference type="SAM" id="MobiDB-lite"/>
    </source>
</evidence>
<dbReference type="AlphaFoldDB" id="A0A8J5T0E6"/>
<feature type="region of interest" description="Disordered" evidence="1">
    <location>
        <begin position="1"/>
        <end position="21"/>
    </location>
</feature>
<gene>
    <name evidence="2" type="ORF">GUJ93_ZPchr0006g44066</name>
</gene>
<reference evidence="2" key="1">
    <citation type="journal article" date="2021" name="bioRxiv">
        <title>Whole Genome Assembly and Annotation of Northern Wild Rice, Zizania palustris L., Supports a Whole Genome Duplication in the Zizania Genus.</title>
        <authorList>
            <person name="Haas M."/>
            <person name="Kono T."/>
            <person name="Macchietto M."/>
            <person name="Millas R."/>
            <person name="McGilp L."/>
            <person name="Shao M."/>
            <person name="Duquette J."/>
            <person name="Hirsch C.N."/>
            <person name="Kimball J."/>
        </authorList>
    </citation>
    <scope>NUCLEOTIDE SEQUENCE</scope>
    <source>
        <tissue evidence="2">Fresh leaf tissue</tissue>
    </source>
</reference>
<feature type="region of interest" description="Disordered" evidence="1">
    <location>
        <begin position="52"/>
        <end position="74"/>
    </location>
</feature>
<evidence type="ECO:0000313" key="3">
    <source>
        <dbReference type="Proteomes" id="UP000729402"/>
    </source>
</evidence>
<sequence>MASSSSSAPPTSTTSTPSSSLSCIRLNECSLRKELGDVMAPAVACVLEHQAAEGAAEAQRGHGSYSSARFREGE</sequence>
<keyword evidence="3" id="KW-1185">Reference proteome</keyword>
<reference evidence="2" key="2">
    <citation type="submission" date="2021-02" db="EMBL/GenBank/DDBJ databases">
        <authorList>
            <person name="Kimball J.A."/>
            <person name="Haas M.W."/>
            <person name="Macchietto M."/>
            <person name="Kono T."/>
            <person name="Duquette J."/>
            <person name="Shao M."/>
        </authorList>
    </citation>
    <scope>NUCLEOTIDE SEQUENCE</scope>
    <source>
        <tissue evidence="2">Fresh leaf tissue</tissue>
    </source>
</reference>
<evidence type="ECO:0000313" key="2">
    <source>
        <dbReference type="EMBL" id="KAG8071888.1"/>
    </source>
</evidence>
<proteinExistence type="predicted"/>
<feature type="compositionally biased region" description="Low complexity" evidence="1">
    <location>
        <begin position="52"/>
        <end position="63"/>
    </location>
</feature>
<organism evidence="2 3">
    <name type="scientific">Zizania palustris</name>
    <name type="common">Northern wild rice</name>
    <dbReference type="NCBI Taxonomy" id="103762"/>
    <lineage>
        <taxon>Eukaryota</taxon>
        <taxon>Viridiplantae</taxon>
        <taxon>Streptophyta</taxon>
        <taxon>Embryophyta</taxon>
        <taxon>Tracheophyta</taxon>
        <taxon>Spermatophyta</taxon>
        <taxon>Magnoliopsida</taxon>
        <taxon>Liliopsida</taxon>
        <taxon>Poales</taxon>
        <taxon>Poaceae</taxon>
        <taxon>BOP clade</taxon>
        <taxon>Oryzoideae</taxon>
        <taxon>Oryzeae</taxon>
        <taxon>Zizaniinae</taxon>
        <taxon>Zizania</taxon>
    </lineage>
</organism>
<dbReference type="Proteomes" id="UP000729402">
    <property type="component" value="Unassembled WGS sequence"/>
</dbReference>
<name>A0A8J5T0E6_ZIZPA</name>
<accession>A0A8J5T0E6</accession>
<feature type="compositionally biased region" description="Low complexity" evidence="1">
    <location>
        <begin position="1"/>
        <end position="20"/>
    </location>
</feature>
<protein>
    <submittedName>
        <fullName evidence="2">Uncharacterized protein</fullName>
    </submittedName>
</protein>
<dbReference type="EMBL" id="JAAALK010000283">
    <property type="protein sequence ID" value="KAG8071888.1"/>
    <property type="molecule type" value="Genomic_DNA"/>
</dbReference>